<dbReference type="InterPro" id="IPR032315">
    <property type="entry name" value="DUF4846"/>
</dbReference>
<dbReference type="RefSeq" id="WP_025867134.1">
    <property type="nucleotide sequence ID" value="NZ_CABJFV010000007.1"/>
</dbReference>
<protein>
    <recommendedName>
        <fullName evidence="3">DUF4846 domain-containing protein</fullName>
    </recommendedName>
</protein>
<reference evidence="1 2" key="1">
    <citation type="submission" date="2018-08" db="EMBL/GenBank/DDBJ databases">
        <title>A genome reference for cultivated species of the human gut microbiota.</title>
        <authorList>
            <person name="Zou Y."/>
            <person name="Xue W."/>
            <person name="Luo G."/>
        </authorList>
    </citation>
    <scope>NUCLEOTIDE SEQUENCE [LARGE SCALE GENOMIC DNA]</scope>
    <source>
        <strain evidence="1 2">AM40-30BH</strain>
    </source>
</reference>
<name>A0A413VMZ2_9BACE</name>
<proteinExistence type="predicted"/>
<sequence>MKTLFLISIVFTLSALSVSGQSIERRVTPPAGYVREACDLHSFTAYLRTLSLLPAGSKVLLYNGQVKRNQAAAYAVIDMEIGNRDLQQCADAVIRLRAEYLWAQKRYDEIKFNFTSGFPAEYKKWAEGNRIKVNGNKVQWYAATAPDYSYKTFRKYLDIVFMYAGTASLSKELVVVPYASLSPGDVFIQGGSPGHAVIVMDVAVNPQTRKKVYLLAQSYMPAQQIHLLVNPQNRSLSPWYELSSETTGKLYTPEWVFNKSDLKRFISGNE</sequence>
<dbReference type="EMBL" id="QSGO01000007">
    <property type="protein sequence ID" value="RHB34997.1"/>
    <property type="molecule type" value="Genomic_DNA"/>
</dbReference>
<accession>A0A413VMZ2</accession>
<evidence type="ECO:0000313" key="1">
    <source>
        <dbReference type="EMBL" id="RHB34997.1"/>
    </source>
</evidence>
<dbReference type="Proteomes" id="UP000284379">
    <property type="component" value="Unassembled WGS sequence"/>
</dbReference>
<dbReference type="GeneID" id="69501897"/>
<dbReference type="Pfam" id="PF16138">
    <property type="entry name" value="DUF4846"/>
    <property type="match status" value="1"/>
</dbReference>
<organism evidence="1 2">
    <name type="scientific">Bacteroides nordii</name>
    <dbReference type="NCBI Taxonomy" id="291645"/>
    <lineage>
        <taxon>Bacteria</taxon>
        <taxon>Pseudomonadati</taxon>
        <taxon>Bacteroidota</taxon>
        <taxon>Bacteroidia</taxon>
        <taxon>Bacteroidales</taxon>
        <taxon>Bacteroidaceae</taxon>
        <taxon>Bacteroides</taxon>
    </lineage>
</organism>
<evidence type="ECO:0000313" key="2">
    <source>
        <dbReference type="Proteomes" id="UP000284379"/>
    </source>
</evidence>
<dbReference type="AlphaFoldDB" id="A0A413VMZ2"/>
<gene>
    <name evidence="1" type="ORF">DW888_11115</name>
</gene>
<evidence type="ECO:0008006" key="3">
    <source>
        <dbReference type="Google" id="ProtNLM"/>
    </source>
</evidence>
<comment type="caution">
    <text evidence="1">The sequence shown here is derived from an EMBL/GenBank/DDBJ whole genome shotgun (WGS) entry which is preliminary data.</text>
</comment>